<evidence type="ECO:0000313" key="3">
    <source>
        <dbReference type="Proteomes" id="UP000028715"/>
    </source>
</evidence>
<proteinExistence type="predicted"/>
<sequence>MFSQGQLIFAVCFLISFIIVMIFAYRKDLALHKIFYKGNYKVLLVFLLFIALLFLIKFFFKR</sequence>
<protein>
    <submittedName>
        <fullName evidence="2">Membrane protein</fullName>
    </submittedName>
</protein>
<evidence type="ECO:0000256" key="1">
    <source>
        <dbReference type="SAM" id="Phobius"/>
    </source>
</evidence>
<keyword evidence="1" id="KW-0472">Membrane</keyword>
<feature type="transmembrane region" description="Helical" evidence="1">
    <location>
        <begin position="7"/>
        <end position="25"/>
    </location>
</feature>
<keyword evidence="1" id="KW-1133">Transmembrane helix</keyword>
<organism evidence="2 3">
    <name type="scientific">Flavobacterium reichenbachii</name>
    <dbReference type="NCBI Taxonomy" id="362418"/>
    <lineage>
        <taxon>Bacteria</taxon>
        <taxon>Pseudomonadati</taxon>
        <taxon>Bacteroidota</taxon>
        <taxon>Flavobacteriia</taxon>
        <taxon>Flavobacteriales</taxon>
        <taxon>Flavobacteriaceae</taxon>
        <taxon>Flavobacterium</taxon>
    </lineage>
</organism>
<dbReference type="eggNOG" id="ENOG5033AVW">
    <property type="taxonomic scope" value="Bacteria"/>
</dbReference>
<comment type="caution">
    <text evidence="2">The sequence shown here is derived from an EMBL/GenBank/DDBJ whole genome shotgun (WGS) entry which is preliminary data.</text>
</comment>
<name>A0A085ZLR7_9FLAO</name>
<dbReference type="OrthoDB" id="1179726at2"/>
<accession>A0A085ZLR7</accession>
<keyword evidence="1" id="KW-0812">Transmembrane</keyword>
<dbReference type="EMBL" id="JPRL01000001">
    <property type="protein sequence ID" value="KFF05381.1"/>
    <property type="molecule type" value="Genomic_DNA"/>
</dbReference>
<feature type="transmembrane region" description="Helical" evidence="1">
    <location>
        <begin position="40"/>
        <end position="60"/>
    </location>
</feature>
<dbReference type="STRING" id="362418.IW19_07500"/>
<dbReference type="Proteomes" id="UP000028715">
    <property type="component" value="Unassembled WGS sequence"/>
</dbReference>
<evidence type="ECO:0000313" key="2">
    <source>
        <dbReference type="EMBL" id="KFF05381.1"/>
    </source>
</evidence>
<dbReference type="RefSeq" id="WP_035682723.1">
    <property type="nucleotide sequence ID" value="NZ_JPRL01000001.1"/>
</dbReference>
<gene>
    <name evidence="2" type="ORF">IW19_07500</name>
</gene>
<reference evidence="2 3" key="1">
    <citation type="submission" date="2014-07" db="EMBL/GenBank/DDBJ databases">
        <title>Genome of Flavobacterium reichenbachii LMG 25512.</title>
        <authorList>
            <person name="Stropko S.J."/>
            <person name="Pipes S.E."/>
            <person name="Newman J.D."/>
        </authorList>
    </citation>
    <scope>NUCLEOTIDE SEQUENCE [LARGE SCALE GENOMIC DNA]</scope>
    <source>
        <strain evidence="2 3">LMG 25512</strain>
    </source>
</reference>
<dbReference type="AlphaFoldDB" id="A0A085ZLR7"/>
<keyword evidence="3" id="KW-1185">Reference proteome</keyword>